<organism evidence="2 3">
    <name type="scientific">Alcaligenes faecalis</name>
    <dbReference type="NCBI Taxonomy" id="511"/>
    <lineage>
        <taxon>Bacteria</taxon>
        <taxon>Pseudomonadati</taxon>
        <taxon>Pseudomonadota</taxon>
        <taxon>Betaproteobacteria</taxon>
        <taxon>Burkholderiales</taxon>
        <taxon>Alcaligenaceae</taxon>
        <taxon>Alcaligenes</taxon>
    </lineage>
</organism>
<name>A0AB33CTP5_ALCFA</name>
<reference evidence="2 3" key="1">
    <citation type="submission" date="2017-05" db="EMBL/GenBank/DDBJ databases">
        <authorList>
            <person name="Qiu J.G."/>
            <person name="He J."/>
        </authorList>
    </citation>
    <scope>NUCLEOTIDE SEQUENCE [LARGE SCALE GENOMIC DNA]</scope>
    <source>
        <strain evidence="2 3">JQ135</strain>
    </source>
</reference>
<dbReference type="KEGG" id="afq:AFA_06780"/>
<dbReference type="Proteomes" id="UP000214561">
    <property type="component" value="Chromosome"/>
</dbReference>
<dbReference type="InterPro" id="IPR025474">
    <property type="entry name" value="DUF4325"/>
</dbReference>
<evidence type="ECO:0000313" key="2">
    <source>
        <dbReference type="EMBL" id="ASR89174.1"/>
    </source>
</evidence>
<accession>A0AB33CTP5</accession>
<dbReference type="Pfam" id="PF14213">
    <property type="entry name" value="DUF4325"/>
    <property type="match status" value="1"/>
</dbReference>
<feature type="domain" description="DUF4325" evidence="1">
    <location>
        <begin position="26"/>
        <end position="87"/>
    </location>
</feature>
<dbReference type="EMBL" id="CP021641">
    <property type="protein sequence ID" value="ASR89174.1"/>
    <property type="molecule type" value="Genomic_DNA"/>
</dbReference>
<dbReference type="RefSeq" id="WP_094196274.1">
    <property type="nucleotide sequence ID" value="NZ_CP021641.1"/>
</dbReference>
<proteinExistence type="predicted"/>
<gene>
    <name evidence="2" type="ORF">AFA_06780</name>
</gene>
<evidence type="ECO:0000313" key="3">
    <source>
        <dbReference type="Proteomes" id="UP000214561"/>
    </source>
</evidence>
<sequence>MSKMINIAKDFSPFAAGRYRSDGPWSGERFREEILLPALKQGGGVSVVLDGTLGLGSSFLEEAFGGLVRAGLQQNELRKHLTVIGKKKSYVERVWGYIENAHSDN</sequence>
<dbReference type="AlphaFoldDB" id="A0AB33CTP5"/>
<protein>
    <recommendedName>
        <fullName evidence="1">DUF4325 domain-containing protein</fullName>
    </recommendedName>
</protein>
<evidence type="ECO:0000259" key="1">
    <source>
        <dbReference type="Pfam" id="PF14213"/>
    </source>
</evidence>